<feature type="region of interest" description="Disordered" evidence="1">
    <location>
        <begin position="726"/>
        <end position="750"/>
    </location>
</feature>
<evidence type="ECO:0000256" key="1">
    <source>
        <dbReference type="SAM" id="MobiDB-lite"/>
    </source>
</evidence>
<comment type="caution">
    <text evidence="3">The sequence shown here is derived from an EMBL/GenBank/DDBJ whole genome shotgun (WGS) entry which is preliminary data.</text>
</comment>
<organism evidence="3 4">
    <name type="scientific">Kocuria oceani</name>
    <dbReference type="NCBI Taxonomy" id="988827"/>
    <lineage>
        <taxon>Bacteria</taxon>
        <taxon>Bacillati</taxon>
        <taxon>Actinomycetota</taxon>
        <taxon>Actinomycetes</taxon>
        <taxon>Micrococcales</taxon>
        <taxon>Micrococcaceae</taxon>
        <taxon>Kocuria</taxon>
    </lineage>
</organism>
<keyword evidence="4" id="KW-1185">Reference proteome</keyword>
<evidence type="ECO:0000259" key="2">
    <source>
        <dbReference type="Pfam" id="PF09250"/>
    </source>
</evidence>
<dbReference type="EMBL" id="JBHSIW010000007">
    <property type="protein sequence ID" value="MFC4903451.1"/>
    <property type="molecule type" value="Genomic_DNA"/>
</dbReference>
<dbReference type="SUPFAM" id="SSF52540">
    <property type="entry name" value="P-loop containing nucleoside triphosphate hydrolases"/>
    <property type="match status" value="1"/>
</dbReference>
<sequence>MYSDSTAGTADVGAAMRAAVDELDLAGLAALPVQPGTKRPAVQWKDLQGQRPTEEQLAAWFAPERLAAGVGVGAIMGTVSGGVELTEIEGRAAEQLPAIAEAMRAAGLALLWKRLQAGWLEISPSRGVHWLYRLELPTGEPFPGNTKIAQRPAGEDERGRPIVEVLAETRGEGGFCVLHPTPGSHHETGRPWVRVKGGPLFPAVLTLEERAAFHTVLRDVLDEMPEPPARSAARTDTAGRTDAYGDGESPVEHYNRVTDWETILVPNGWTHAYTKGNGERHWFRPGKDRGQISATTDRPNDDGASRLYVFSTSTDLEAEVPLTKAYVAAHYAGESMSALAGRLRREGYGDPLEGRPDVLDLTGLPRAGERHQAPREAHQDAADGEGGEEPHALSEREKLILLEMERLHVRAEAKRRLDAQECDAQAIPAPVRLDEFLAVPDEETAYRVEQLWPTGGRVMLAAQYKAGKTTLMGNLLRALVDGDDFLGEFSTAPVRDVVLIDNELDPRTVRRWLRAQGIRNQAAVRVLPIRGKVSSFDLLDEATRSAWADVIRGADVVILDCLRPVLDALGLDENHDAGRFLVAFDALISEAGAEEAALVHHMGHNGERSRGDSRILDWPDATWKLVREDSEDPSSPRYFSAFGRDVEHPETALQFDELSRHLSMGAGSRKDAKAEGALTDVLALLDRTSGGLSGRAIKDALLGESDWSRQQIEDAIKLGRKRREIFAQQGPRNSTIHTRNHPPKGSAHEL</sequence>
<feature type="domain" description="DNA primase/polymerase bifunctional N-terminal" evidence="2">
    <location>
        <begin position="27"/>
        <end position="192"/>
    </location>
</feature>
<dbReference type="Proteomes" id="UP001595797">
    <property type="component" value="Unassembled WGS sequence"/>
</dbReference>
<dbReference type="Gene3D" id="3.30.720.160">
    <property type="entry name" value="Bifunctional DNA primase/polymerase, N-terminal"/>
    <property type="match status" value="1"/>
</dbReference>
<dbReference type="SUPFAM" id="SSF56747">
    <property type="entry name" value="Prim-pol domain"/>
    <property type="match status" value="1"/>
</dbReference>
<dbReference type="InterPro" id="IPR015330">
    <property type="entry name" value="DNA_primase/pol_bifunc_N"/>
</dbReference>
<accession>A0ABV9THK1</accession>
<protein>
    <submittedName>
        <fullName evidence="3">AAA family ATPase</fullName>
    </submittedName>
</protein>
<reference evidence="4" key="1">
    <citation type="journal article" date="2019" name="Int. J. Syst. Evol. Microbiol.">
        <title>The Global Catalogue of Microorganisms (GCM) 10K type strain sequencing project: providing services to taxonomists for standard genome sequencing and annotation.</title>
        <authorList>
            <consortium name="The Broad Institute Genomics Platform"/>
            <consortium name="The Broad Institute Genome Sequencing Center for Infectious Disease"/>
            <person name="Wu L."/>
            <person name="Ma J."/>
        </authorList>
    </citation>
    <scope>NUCLEOTIDE SEQUENCE [LARGE SCALE GENOMIC DNA]</scope>
    <source>
        <strain evidence="4">CGMCC 4.6946</strain>
    </source>
</reference>
<dbReference type="RefSeq" id="WP_277550759.1">
    <property type="nucleotide sequence ID" value="NZ_JARAMH010000004.1"/>
</dbReference>
<evidence type="ECO:0000313" key="4">
    <source>
        <dbReference type="Proteomes" id="UP001595797"/>
    </source>
</evidence>
<dbReference type="InterPro" id="IPR027417">
    <property type="entry name" value="P-loop_NTPase"/>
</dbReference>
<feature type="compositionally biased region" description="Low complexity" evidence="1">
    <location>
        <begin position="229"/>
        <end position="242"/>
    </location>
</feature>
<dbReference type="Gene3D" id="3.40.50.300">
    <property type="entry name" value="P-loop containing nucleotide triphosphate hydrolases"/>
    <property type="match status" value="1"/>
</dbReference>
<evidence type="ECO:0000313" key="3">
    <source>
        <dbReference type="EMBL" id="MFC4903451.1"/>
    </source>
</evidence>
<dbReference type="Pfam" id="PF13481">
    <property type="entry name" value="AAA_25"/>
    <property type="match status" value="1"/>
</dbReference>
<dbReference type="Pfam" id="PF09250">
    <property type="entry name" value="Prim-Pol"/>
    <property type="match status" value="1"/>
</dbReference>
<feature type="compositionally biased region" description="Basic and acidic residues" evidence="1">
    <location>
        <begin position="367"/>
        <end position="381"/>
    </location>
</feature>
<feature type="region of interest" description="Disordered" evidence="1">
    <location>
        <begin position="366"/>
        <end position="392"/>
    </location>
</feature>
<feature type="region of interest" description="Disordered" evidence="1">
    <location>
        <begin position="226"/>
        <end position="250"/>
    </location>
</feature>
<proteinExistence type="predicted"/>
<gene>
    <name evidence="3" type="ORF">ACFPCS_07710</name>
</gene>
<name>A0ABV9THK1_9MICC</name>